<keyword evidence="3" id="KW-1185">Reference proteome</keyword>
<evidence type="ECO:0008006" key="4">
    <source>
        <dbReference type="Google" id="ProtNLM"/>
    </source>
</evidence>
<name>A0A2U8DZU1_9BACT</name>
<evidence type="ECO:0000256" key="1">
    <source>
        <dbReference type="SAM" id="SignalP"/>
    </source>
</evidence>
<gene>
    <name evidence="2" type="ORF">CKA38_01235</name>
</gene>
<dbReference type="GO" id="GO:0016747">
    <property type="term" value="F:acyltransferase activity, transferring groups other than amino-acyl groups"/>
    <property type="evidence" value="ECO:0007669"/>
    <property type="project" value="TreeGrafter"/>
</dbReference>
<evidence type="ECO:0000313" key="3">
    <source>
        <dbReference type="Proteomes" id="UP000244896"/>
    </source>
</evidence>
<dbReference type="KEGG" id="elut:CKA38_01235"/>
<accession>A0A2U8DZU1</accession>
<dbReference type="AlphaFoldDB" id="A0A2U8DZU1"/>
<sequence length="294" mass="32098">MKHHHKTHRATLAIFLAAMCGTITPGFALAPSQPEPPAGFNAPRAGVARGKIATVEFKSKSTGEKFRATVYMPPGYSPAKKYSALYLLHGASGDENTWTHEIQAYAILDNLFADKKLEPMIAVMPSSLPKSARKQADESRDAKQKAGMAFGGVLLNDLIPFIEAPVIADREHRALAGLSMGAGLAFNTGLTNPDKFAWIGAFSGGGTRRLANNPQLDVTSPERVPRLLWLSVGNKDKLMSDRMATADSFLTERKIPHVFHINAGGHEPWVWMNDLYHFAPLLFKNEPNVTVAVR</sequence>
<dbReference type="RefSeq" id="WP_108823878.1">
    <property type="nucleotide sequence ID" value="NZ_CP023004.1"/>
</dbReference>
<proteinExistence type="predicted"/>
<keyword evidence="1" id="KW-0732">Signal</keyword>
<dbReference type="SUPFAM" id="SSF53474">
    <property type="entry name" value="alpha/beta-Hydrolases"/>
    <property type="match status" value="1"/>
</dbReference>
<dbReference type="PANTHER" id="PTHR48098">
    <property type="entry name" value="ENTEROCHELIN ESTERASE-RELATED"/>
    <property type="match status" value="1"/>
</dbReference>
<feature type="signal peptide" evidence="1">
    <location>
        <begin position="1"/>
        <end position="30"/>
    </location>
</feature>
<organism evidence="2 3">
    <name type="scientific">Ereboglobus luteus</name>
    <dbReference type="NCBI Taxonomy" id="1796921"/>
    <lineage>
        <taxon>Bacteria</taxon>
        <taxon>Pseudomonadati</taxon>
        <taxon>Verrucomicrobiota</taxon>
        <taxon>Opitutia</taxon>
        <taxon>Opitutales</taxon>
        <taxon>Opitutaceae</taxon>
        <taxon>Ereboglobus</taxon>
    </lineage>
</organism>
<protein>
    <recommendedName>
        <fullName evidence="4">Enterochelin esterase</fullName>
    </recommendedName>
</protein>
<dbReference type="InterPro" id="IPR050583">
    <property type="entry name" value="Mycobacterial_A85_antigen"/>
</dbReference>
<dbReference type="Pfam" id="PF00756">
    <property type="entry name" value="Esterase"/>
    <property type="match status" value="1"/>
</dbReference>
<dbReference type="InterPro" id="IPR029058">
    <property type="entry name" value="AB_hydrolase_fold"/>
</dbReference>
<dbReference type="Proteomes" id="UP000244896">
    <property type="component" value="Chromosome"/>
</dbReference>
<evidence type="ECO:0000313" key="2">
    <source>
        <dbReference type="EMBL" id="AWI08071.1"/>
    </source>
</evidence>
<dbReference type="EMBL" id="CP023004">
    <property type="protein sequence ID" value="AWI08071.1"/>
    <property type="molecule type" value="Genomic_DNA"/>
</dbReference>
<dbReference type="InterPro" id="IPR000801">
    <property type="entry name" value="Esterase-like"/>
</dbReference>
<reference evidence="2 3" key="1">
    <citation type="journal article" date="2018" name="Syst. Appl. Microbiol.">
        <title>Ereboglobus luteus gen. nov. sp. nov. from cockroach guts, and new insights into the oxygen relationship of the genera Opitutus and Didymococcus (Verrucomicrobia: Opitutaceae).</title>
        <authorList>
            <person name="Tegtmeier D."/>
            <person name="Belitz A."/>
            <person name="Radek R."/>
            <person name="Heimerl T."/>
            <person name="Brune A."/>
        </authorList>
    </citation>
    <scope>NUCLEOTIDE SEQUENCE [LARGE SCALE GENOMIC DNA]</scope>
    <source>
        <strain evidence="2 3">Ho45</strain>
    </source>
</reference>
<feature type="chain" id="PRO_5016047122" description="Enterochelin esterase" evidence="1">
    <location>
        <begin position="31"/>
        <end position="294"/>
    </location>
</feature>
<dbReference type="PANTHER" id="PTHR48098:SF1">
    <property type="entry name" value="DIACYLGLYCEROL ACYLTRANSFERASE_MYCOLYLTRANSFERASE AG85A"/>
    <property type="match status" value="1"/>
</dbReference>
<dbReference type="Gene3D" id="3.40.50.1820">
    <property type="entry name" value="alpha/beta hydrolase"/>
    <property type="match status" value="1"/>
</dbReference>
<dbReference type="OrthoDB" id="9803578at2"/>